<dbReference type="Pfam" id="PF04191">
    <property type="entry name" value="PEMT"/>
    <property type="match status" value="1"/>
</dbReference>
<feature type="transmembrane region" description="Helical" evidence="9">
    <location>
        <begin position="26"/>
        <end position="47"/>
    </location>
</feature>
<organism evidence="10">
    <name type="scientific">Chlamydomonas euryale</name>
    <dbReference type="NCBI Taxonomy" id="1486919"/>
    <lineage>
        <taxon>Eukaryota</taxon>
        <taxon>Viridiplantae</taxon>
        <taxon>Chlorophyta</taxon>
        <taxon>core chlorophytes</taxon>
        <taxon>Chlorophyceae</taxon>
        <taxon>CS clade</taxon>
        <taxon>Chlamydomonadales</taxon>
        <taxon>Chlamydomonadaceae</taxon>
        <taxon>Chlamydomonas</taxon>
    </lineage>
</organism>
<evidence type="ECO:0000256" key="9">
    <source>
        <dbReference type="SAM" id="Phobius"/>
    </source>
</evidence>
<keyword evidence="7" id="KW-0594">Phospholipid biosynthesis</keyword>
<dbReference type="AlphaFoldDB" id="A0A7R9VJN6"/>
<keyword evidence="4 9" id="KW-1133">Transmembrane helix</keyword>
<evidence type="ECO:0000256" key="4">
    <source>
        <dbReference type="ARBA" id="ARBA00022989"/>
    </source>
</evidence>
<name>A0A7R9VJN6_9CHLO</name>
<evidence type="ECO:0000313" key="10">
    <source>
        <dbReference type="EMBL" id="CAD8296989.1"/>
    </source>
</evidence>
<keyword evidence="2" id="KW-0444">Lipid biosynthesis</keyword>
<evidence type="ECO:0000256" key="6">
    <source>
        <dbReference type="ARBA" id="ARBA00023136"/>
    </source>
</evidence>
<evidence type="ECO:0000256" key="5">
    <source>
        <dbReference type="ARBA" id="ARBA00023098"/>
    </source>
</evidence>
<evidence type="ECO:0000256" key="1">
    <source>
        <dbReference type="ARBA" id="ARBA00004127"/>
    </source>
</evidence>
<keyword evidence="8" id="KW-1208">Phospholipid metabolism</keyword>
<feature type="transmembrane region" description="Helical" evidence="9">
    <location>
        <begin position="59"/>
        <end position="86"/>
    </location>
</feature>
<comment type="subcellular location">
    <subcellularLocation>
        <location evidence="1">Endomembrane system</location>
        <topology evidence="1">Multi-pass membrane protein</topology>
    </subcellularLocation>
</comment>
<sequence length="166" mass="17936">MCLCGCRRRLGSTFFDARGLSAVDQFAAWSTLLKAGQALAVGMWLWASRPAGLCFDIGAVTLPGWLGTLLLVTLGLALSAGVVSALGKDGVFYGSRIGEHPHVHASAAPPEEWPFSVVQHPQHIGPVLVVWAPLVALLPQLPATAWFVASYWSTLYFINWVVEDFF</sequence>
<evidence type="ECO:0000256" key="8">
    <source>
        <dbReference type="ARBA" id="ARBA00023264"/>
    </source>
</evidence>
<evidence type="ECO:0000256" key="2">
    <source>
        <dbReference type="ARBA" id="ARBA00022516"/>
    </source>
</evidence>
<protein>
    <submittedName>
        <fullName evidence="10">Uncharacterized protein</fullName>
    </submittedName>
</protein>
<gene>
    <name evidence="10" type="ORF">CEUR00632_LOCUS13793</name>
</gene>
<keyword evidence="3 9" id="KW-0812">Transmembrane</keyword>
<keyword evidence="6 9" id="KW-0472">Membrane</keyword>
<dbReference type="GO" id="GO:0006656">
    <property type="term" value="P:phosphatidylcholine biosynthetic process"/>
    <property type="evidence" value="ECO:0007669"/>
    <property type="project" value="UniProtKB-UniPathway"/>
</dbReference>
<evidence type="ECO:0000256" key="7">
    <source>
        <dbReference type="ARBA" id="ARBA00023209"/>
    </source>
</evidence>
<reference evidence="10" key="1">
    <citation type="submission" date="2021-01" db="EMBL/GenBank/DDBJ databases">
        <authorList>
            <person name="Corre E."/>
            <person name="Pelletier E."/>
            <person name="Niang G."/>
            <person name="Scheremetjew M."/>
            <person name="Finn R."/>
            <person name="Kale V."/>
            <person name="Holt S."/>
            <person name="Cochrane G."/>
            <person name="Meng A."/>
            <person name="Brown T."/>
            <person name="Cohen L."/>
        </authorList>
    </citation>
    <scope>NUCLEOTIDE SEQUENCE</scope>
    <source>
        <strain evidence="10">CCMP219</strain>
    </source>
</reference>
<dbReference type="InterPro" id="IPR007318">
    <property type="entry name" value="Phopholipid_MeTrfase"/>
</dbReference>
<keyword evidence="5" id="KW-0443">Lipid metabolism</keyword>
<proteinExistence type="predicted"/>
<evidence type="ECO:0000256" key="3">
    <source>
        <dbReference type="ARBA" id="ARBA00022692"/>
    </source>
</evidence>
<dbReference type="UniPathway" id="UPA00753"/>
<dbReference type="EMBL" id="HBEC01029852">
    <property type="protein sequence ID" value="CAD8296989.1"/>
    <property type="molecule type" value="Transcribed_RNA"/>
</dbReference>
<accession>A0A7R9VJN6</accession>
<dbReference type="GO" id="GO:0012505">
    <property type="term" value="C:endomembrane system"/>
    <property type="evidence" value="ECO:0007669"/>
    <property type="project" value="UniProtKB-SubCell"/>
</dbReference>